<comment type="caution">
    <text evidence="1">The sequence shown here is derived from an EMBL/GenBank/DDBJ whole genome shotgun (WGS) entry which is preliminary data.</text>
</comment>
<dbReference type="EMBL" id="CAUYUJ010014253">
    <property type="protein sequence ID" value="CAK0838868.1"/>
    <property type="molecule type" value="Genomic_DNA"/>
</dbReference>
<evidence type="ECO:0000313" key="2">
    <source>
        <dbReference type="Proteomes" id="UP001189429"/>
    </source>
</evidence>
<feature type="non-terminal residue" evidence="1">
    <location>
        <position position="1"/>
    </location>
</feature>
<proteinExistence type="predicted"/>
<keyword evidence="2" id="KW-1185">Reference proteome</keyword>
<name>A0ABN9T1P4_9DINO</name>
<gene>
    <name evidence="1" type="ORF">PCOR1329_LOCUS34714</name>
</gene>
<protein>
    <recommendedName>
        <fullName evidence="3">Poly(ADP-ribose) glycohydrolase</fullName>
    </recommendedName>
</protein>
<organism evidence="1 2">
    <name type="scientific">Prorocentrum cordatum</name>
    <dbReference type="NCBI Taxonomy" id="2364126"/>
    <lineage>
        <taxon>Eukaryota</taxon>
        <taxon>Sar</taxon>
        <taxon>Alveolata</taxon>
        <taxon>Dinophyceae</taxon>
        <taxon>Prorocentrales</taxon>
        <taxon>Prorocentraceae</taxon>
        <taxon>Prorocentrum</taxon>
    </lineage>
</organism>
<sequence>APALEPTVSLEIVARQGPPPACAALTVEDGESDSASEEVPARAGRRSELLARQRARRRVARMAGGAVARLPGQSLEATSVSEASRVRFRDCVRELLAFADQENTALREGDEVGECLVSWMNMRHQLGDGVGWGNMCPKHGRRPLPLAVWAALALELLRSGQGRAGFGALLMVDAFLRPSELLSLRRGSLVLLAHGGLRDWSLHLFPREEAKRNKVGGADDTVVMNSERTRCADPVLAHLASCPASERQFPRDYQPFGRLAQGAGERLGIEVVPYQARHSGISLDRAFHL</sequence>
<accession>A0ABN9T1P4</accession>
<reference evidence="1" key="1">
    <citation type="submission" date="2023-10" db="EMBL/GenBank/DDBJ databases">
        <authorList>
            <person name="Chen Y."/>
            <person name="Shah S."/>
            <person name="Dougan E. K."/>
            <person name="Thang M."/>
            <person name="Chan C."/>
        </authorList>
    </citation>
    <scope>NUCLEOTIDE SEQUENCE [LARGE SCALE GENOMIC DNA]</scope>
</reference>
<dbReference type="Proteomes" id="UP001189429">
    <property type="component" value="Unassembled WGS sequence"/>
</dbReference>
<evidence type="ECO:0008006" key="3">
    <source>
        <dbReference type="Google" id="ProtNLM"/>
    </source>
</evidence>
<feature type="non-terminal residue" evidence="1">
    <location>
        <position position="289"/>
    </location>
</feature>
<evidence type="ECO:0000313" key="1">
    <source>
        <dbReference type="EMBL" id="CAK0838868.1"/>
    </source>
</evidence>